<dbReference type="Pfam" id="PF17419">
    <property type="entry name" value="MauJ"/>
    <property type="match status" value="1"/>
</dbReference>
<sequence>MVLTEKYIKDIEKGILILDPDKELEIETAELKVGDKEIMLFFPRDEIRISVTEFLKYLPEFDSIHCSDTKVTSNKFTQVPVYSFGKPIDYIANEINFVVEESLYKLRLVNNPILIGIAATKLGLYDKYAPPCSSYVALEIEYKSQNSRLTDDEELKIIKAFLYEMSYVSKSSIDFNVIQESGFFDDYEKPQKQDITLSSLTVYSEGMDLFRKAINSTDKEISFLYFYKIIEYYSPIAARKLAFENLLKKIDTFRYRTATSNDLASIFSIADKFRVSLTDKELAQTLLVDSIDIVDLFSKLPSEIKLKMTKNLHFQESDLNYKSKNEILQGIIKSLGNILYSTRNSIVHAKSNYNSDNNECSSEGLPGLNEFLKEACYSIISWNNRLPNHLKFE</sequence>
<evidence type="ECO:0000313" key="2">
    <source>
        <dbReference type="Proteomes" id="UP001204439"/>
    </source>
</evidence>
<dbReference type="Proteomes" id="UP001204439">
    <property type="component" value="Unassembled WGS sequence"/>
</dbReference>
<accession>A0ABU4JN04</accession>
<reference evidence="1 2" key="1">
    <citation type="submission" date="2023-11" db="EMBL/GenBank/DDBJ databases">
        <title>First isolation, identification, and characterization of non-pathogenic Epilithonimonas ginsengisoli isolated from diseased farmed rainbow trout (Oncorhynchus mykiss) in Chile.</title>
        <authorList>
            <person name="Miranda C.D."/>
            <person name="Irgang R."/>
            <person name="Concha C."/>
            <person name="Rojas R."/>
            <person name="Avendano R."/>
        </authorList>
    </citation>
    <scope>NUCLEOTIDE SEQUENCE [LARGE SCALE GENOMIC DNA]</scope>
    <source>
        <strain evidence="1 2">FP99</strain>
    </source>
</reference>
<dbReference type="InterPro" id="IPR035383">
    <property type="entry name" value="MauJ"/>
</dbReference>
<comment type="caution">
    <text evidence="1">The sequence shown here is derived from an EMBL/GenBank/DDBJ whole genome shotgun (WGS) entry which is preliminary data.</text>
</comment>
<evidence type="ECO:0000313" key="1">
    <source>
        <dbReference type="EMBL" id="MDW8551027.1"/>
    </source>
</evidence>
<evidence type="ECO:0008006" key="3">
    <source>
        <dbReference type="Google" id="ProtNLM"/>
    </source>
</evidence>
<keyword evidence="2" id="KW-1185">Reference proteome</keyword>
<protein>
    <recommendedName>
        <fullName evidence="3">Apea-like HEPN domain-containing protein</fullName>
    </recommendedName>
</protein>
<dbReference type="EMBL" id="JAMXLT020000059">
    <property type="protein sequence ID" value="MDW8551027.1"/>
    <property type="molecule type" value="Genomic_DNA"/>
</dbReference>
<name>A0ABU4JN04_9FLAO</name>
<proteinExistence type="predicted"/>
<gene>
    <name evidence="1" type="ORF">NG800_019070</name>
</gene>
<organism evidence="1 2">
    <name type="scientific">Epilithonimonas ginsengisoli</name>
    <dbReference type="NCBI Taxonomy" id="1245592"/>
    <lineage>
        <taxon>Bacteria</taxon>
        <taxon>Pseudomonadati</taxon>
        <taxon>Bacteroidota</taxon>
        <taxon>Flavobacteriia</taxon>
        <taxon>Flavobacteriales</taxon>
        <taxon>Weeksellaceae</taxon>
        <taxon>Chryseobacterium group</taxon>
        <taxon>Epilithonimonas</taxon>
    </lineage>
</organism>
<dbReference type="RefSeq" id="WP_063970414.1">
    <property type="nucleotide sequence ID" value="NZ_JAMXLT020000059.1"/>
</dbReference>